<keyword evidence="15" id="KW-1185">Reference proteome</keyword>
<dbReference type="GO" id="GO:0007601">
    <property type="term" value="P:visual perception"/>
    <property type="evidence" value="ECO:0007669"/>
    <property type="project" value="UniProtKB-KW"/>
</dbReference>
<evidence type="ECO:0000256" key="12">
    <source>
        <dbReference type="SAM" id="Phobius"/>
    </source>
</evidence>
<feature type="transmembrane region" description="Helical" evidence="12">
    <location>
        <begin position="175"/>
        <end position="198"/>
    </location>
</feature>
<dbReference type="AlphaFoldDB" id="A0A836EVU7"/>
<feature type="transmembrane region" description="Helical" evidence="12">
    <location>
        <begin position="143"/>
        <end position="169"/>
    </location>
</feature>
<evidence type="ECO:0000256" key="2">
    <source>
        <dbReference type="ARBA" id="ARBA00010663"/>
    </source>
</evidence>
<dbReference type="PANTHER" id="PTHR24240">
    <property type="entry name" value="OPSIN"/>
    <property type="match status" value="1"/>
</dbReference>
<comment type="subcellular location">
    <subcellularLocation>
        <location evidence="1">Membrane</location>
        <topology evidence="1">Multi-pass membrane protein</topology>
    </subcellularLocation>
</comment>
<feature type="transmembrane region" description="Helical" evidence="12">
    <location>
        <begin position="58"/>
        <end position="77"/>
    </location>
</feature>
<organism evidence="14 15">
    <name type="scientific">Pseudoatta argentina</name>
    <dbReference type="NCBI Taxonomy" id="621737"/>
    <lineage>
        <taxon>Eukaryota</taxon>
        <taxon>Metazoa</taxon>
        <taxon>Ecdysozoa</taxon>
        <taxon>Arthropoda</taxon>
        <taxon>Hexapoda</taxon>
        <taxon>Insecta</taxon>
        <taxon>Pterygota</taxon>
        <taxon>Neoptera</taxon>
        <taxon>Endopterygota</taxon>
        <taxon>Hymenoptera</taxon>
        <taxon>Apocrita</taxon>
        <taxon>Aculeata</taxon>
        <taxon>Formicoidea</taxon>
        <taxon>Formicidae</taxon>
        <taxon>Myrmicinae</taxon>
        <taxon>Pseudoatta</taxon>
    </lineage>
</organism>
<dbReference type="PROSITE" id="PS50262">
    <property type="entry name" value="G_PROTEIN_RECEP_F1_2"/>
    <property type="match status" value="1"/>
</dbReference>
<dbReference type="InterPro" id="IPR050125">
    <property type="entry name" value="GPCR_opsins"/>
</dbReference>
<dbReference type="GO" id="GO:0004930">
    <property type="term" value="F:G protein-coupled receptor activity"/>
    <property type="evidence" value="ECO:0007669"/>
    <property type="project" value="UniProtKB-KW"/>
</dbReference>
<dbReference type="GO" id="GO:0016020">
    <property type="term" value="C:membrane"/>
    <property type="evidence" value="ECO:0007669"/>
    <property type="project" value="UniProtKB-SubCell"/>
</dbReference>
<evidence type="ECO:0000256" key="7">
    <source>
        <dbReference type="ARBA" id="ARBA00023170"/>
    </source>
</evidence>
<evidence type="ECO:0000256" key="1">
    <source>
        <dbReference type="ARBA" id="ARBA00004141"/>
    </source>
</evidence>
<evidence type="ECO:0000313" key="15">
    <source>
        <dbReference type="Proteomes" id="UP000668214"/>
    </source>
</evidence>
<reference evidence="14" key="1">
    <citation type="submission" date="2020-02" db="EMBL/GenBank/DDBJ databases">
        <title>Relaxed selection underlies rapid genomic changes in the transitions from sociality to social parasitism in ants.</title>
        <authorList>
            <person name="Bi X."/>
        </authorList>
    </citation>
    <scope>NUCLEOTIDE SEQUENCE</scope>
    <source>
        <strain evidence="14">BGI-DK2014c</strain>
        <tissue evidence="14">Whole body</tissue>
    </source>
</reference>
<evidence type="ECO:0000259" key="13">
    <source>
        <dbReference type="PROSITE" id="PS50262"/>
    </source>
</evidence>
<feature type="non-terminal residue" evidence="14">
    <location>
        <position position="1"/>
    </location>
</feature>
<evidence type="ECO:0000256" key="3">
    <source>
        <dbReference type="ARBA" id="ARBA00022692"/>
    </source>
</evidence>
<dbReference type="InterPro" id="IPR017452">
    <property type="entry name" value="GPCR_Rhodpsn_7TM"/>
</dbReference>
<protein>
    <submittedName>
        <fullName evidence="14">OPN4 protein</fullName>
    </submittedName>
</protein>
<dbReference type="SUPFAM" id="SSF81321">
    <property type="entry name" value="Family A G protein-coupled receptor-like"/>
    <property type="match status" value="1"/>
</dbReference>
<dbReference type="EMBL" id="JAANIA010002538">
    <property type="protein sequence ID" value="KAG5312959.1"/>
    <property type="molecule type" value="Genomic_DNA"/>
</dbReference>
<feature type="domain" description="G-protein coupled receptors family 1 profile" evidence="13">
    <location>
        <begin position="37"/>
        <end position="154"/>
    </location>
</feature>
<proteinExistence type="inferred from homology"/>
<keyword evidence="3 11" id="KW-0812">Transmembrane</keyword>
<comment type="similarity">
    <text evidence="2 11">Belongs to the G-protein coupled receptor 1 family.</text>
</comment>
<keyword evidence="7 11" id="KW-0675">Receptor</keyword>
<feature type="non-terminal residue" evidence="14">
    <location>
        <position position="229"/>
    </location>
</feature>
<keyword evidence="5 11" id="KW-0297">G-protein coupled receptor</keyword>
<accession>A0A836EVU7</accession>
<keyword evidence="10" id="KW-0716">Sensory transduction</keyword>
<dbReference type="Proteomes" id="UP000668214">
    <property type="component" value="Unassembled WGS sequence"/>
</dbReference>
<keyword evidence="9 11" id="KW-0807">Transducer</keyword>
<evidence type="ECO:0000256" key="5">
    <source>
        <dbReference type="ARBA" id="ARBA00023040"/>
    </source>
</evidence>
<evidence type="ECO:0000256" key="10">
    <source>
        <dbReference type="ARBA" id="ARBA00023305"/>
    </source>
</evidence>
<dbReference type="InterPro" id="IPR000276">
    <property type="entry name" value="GPCR_Rhodpsn"/>
</dbReference>
<dbReference type="Pfam" id="PF00001">
    <property type="entry name" value="7tm_1"/>
    <property type="match status" value="1"/>
</dbReference>
<dbReference type="Gene3D" id="1.20.1070.10">
    <property type="entry name" value="Rhodopsin 7-helix transmembrane proteins"/>
    <property type="match status" value="2"/>
</dbReference>
<sequence>MIRNMSLNLSVEEQSPAGIYIFATIALSFIGFFGFSLNLLVIITVVKNANVLWTPNNVVLVNMVIGDFLVAALGNPFTMTSAIVGEWFWSDEVCLWYAWFMTTMGFASIGNLTVMAMERFLLVTCPMKTLSIRNRREKKVTKMVYLMILAFLIAWSPYTVLALATQYFYVQTSHILVVLPALLAKSSICYNPIIYASMTAQFPTWKKIFSINGNNAKSKQQHGSELQTK</sequence>
<dbReference type="PROSITE" id="PS00237">
    <property type="entry name" value="G_PROTEIN_RECEP_F1_1"/>
    <property type="match status" value="1"/>
</dbReference>
<keyword evidence="6 12" id="KW-0472">Membrane</keyword>
<evidence type="ECO:0000256" key="4">
    <source>
        <dbReference type="ARBA" id="ARBA00022989"/>
    </source>
</evidence>
<evidence type="ECO:0000256" key="6">
    <source>
        <dbReference type="ARBA" id="ARBA00023136"/>
    </source>
</evidence>
<feature type="transmembrane region" description="Helical" evidence="12">
    <location>
        <begin position="20"/>
        <end position="46"/>
    </location>
</feature>
<feature type="transmembrane region" description="Helical" evidence="12">
    <location>
        <begin position="97"/>
        <end position="122"/>
    </location>
</feature>
<keyword evidence="4 12" id="KW-1133">Transmembrane helix</keyword>
<evidence type="ECO:0000313" key="14">
    <source>
        <dbReference type="EMBL" id="KAG5312959.1"/>
    </source>
</evidence>
<keyword evidence="10" id="KW-0844">Vision</keyword>
<evidence type="ECO:0000256" key="8">
    <source>
        <dbReference type="ARBA" id="ARBA00023180"/>
    </source>
</evidence>
<keyword evidence="8" id="KW-0325">Glycoprotein</keyword>
<evidence type="ECO:0000256" key="11">
    <source>
        <dbReference type="RuleBase" id="RU000688"/>
    </source>
</evidence>
<dbReference type="PRINTS" id="PR00237">
    <property type="entry name" value="GPCRRHODOPSN"/>
</dbReference>
<evidence type="ECO:0000256" key="9">
    <source>
        <dbReference type="ARBA" id="ARBA00023224"/>
    </source>
</evidence>
<comment type="caution">
    <text evidence="14">The sequence shown here is derived from an EMBL/GenBank/DDBJ whole genome shotgun (WGS) entry which is preliminary data.</text>
</comment>
<name>A0A836EVU7_9HYME</name>
<gene>
    <name evidence="14" type="primary">Opn4</name>
    <name evidence="14" type="ORF">G6Z78_0000976</name>
</gene>